<organism evidence="1 2">
    <name type="scientific">Funneliformis caledonium</name>
    <dbReference type="NCBI Taxonomy" id="1117310"/>
    <lineage>
        <taxon>Eukaryota</taxon>
        <taxon>Fungi</taxon>
        <taxon>Fungi incertae sedis</taxon>
        <taxon>Mucoromycota</taxon>
        <taxon>Glomeromycotina</taxon>
        <taxon>Glomeromycetes</taxon>
        <taxon>Glomerales</taxon>
        <taxon>Glomeraceae</taxon>
        <taxon>Funneliformis</taxon>
    </lineage>
</organism>
<name>A0A9N9CZH8_9GLOM</name>
<feature type="non-terminal residue" evidence="1">
    <location>
        <position position="1"/>
    </location>
</feature>
<dbReference type="EMBL" id="CAJVPQ010003082">
    <property type="protein sequence ID" value="CAG8617612.1"/>
    <property type="molecule type" value="Genomic_DNA"/>
</dbReference>
<keyword evidence="2" id="KW-1185">Reference proteome</keyword>
<proteinExistence type="predicted"/>
<protein>
    <submittedName>
        <fullName evidence="1">517_t:CDS:1</fullName>
    </submittedName>
</protein>
<accession>A0A9N9CZH8</accession>
<gene>
    <name evidence="1" type="ORF">FCALED_LOCUS9389</name>
</gene>
<reference evidence="1" key="1">
    <citation type="submission" date="2021-06" db="EMBL/GenBank/DDBJ databases">
        <authorList>
            <person name="Kallberg Y."/>
            <person name="Tangrot J."/>
            <person name="Rosling A."/>
        </authorList>
    </citation>
    <scope>NUCLEOTIDE SEQUENCE</scope>
    <source>
        <strain evidence="1">UK204</strain>
    </source>
</reference>
<evidence type="ECO:0000313" key="2">
    <source>
        <dbReference type="Proteomes" id="UP000789570"/>
    </source>
</evidence>
<evidence type="ECO:0000313" key="1">
    <source>
        <dbReference type="EMBL" id="CAG8617612.1"/>
    </source>
</evidence>
<dbReference type="AlphaFoldDB" id="A0A9N9CZH8"/>
<comment type="caution">
    <text evidence="1">The sequence shown here is derived from an EMBL/GenBank/DDBJ whole genome shotgun (WGS) entry which is preliminary data.</text>
</comment>
<sequence>TEMEKGSGTSPTLQTGKYYSFRIYKWRDRDLHALYHSSFYAEPQRQCWGTGDLYACLMLKSLRLLILLATDDLYACLMAK</sequence>
<dbReference type="Proteomes" id="UP000789570">
    <property type="component" value="Unassembled WGS sequence"/>
</dbReference>